<reference evidence="4" key="1">
    <citation type="submission" date="2021-02" db="EMBL/GenBank/DDBJ databases">
        <title>First Annotated Genome of the Yellow-green Alga Tribonema minus.</title>
        <authorList>
            <person name="Mahan K.M."/>
        </authorList>
    </citation>
    <scope>NUCLEOTIDE SEQUENCE</scope>
    <source>
        <strain evidence="4">UTEX B ZZ1240</strain>
    </source>
</reference>
<evidence type="ECO:0000259" key="3">
    <source>
        <dbReference type="Pfam" id="PF02114"/>
    </source>
</evidence>
<protein>
    <submittedName>
        <fullName evidence="4">Thioredoxin-like protein</fullName>
    </submittedName>
</protein>
<dbReference type="InterPro" id="IPR051499">
    <property type="entry name" value="Phosducin-like_reg"/>
</dbReference>
<dbReference type="AlphaFoldDB" id="A0A835YKQ5"/>
<dbReference type="Pfam" id="PF02114">
    <property type="entry name" value="Phosducin"/>
    <property type="match status" value="1"/>
</dbReference>
<dbReference type="SUPFAM" id="SSF52833">
    <property type="entry name" value="Thioredoxin-like"/>
    <property type="match status" value="1"/>
</dbReference>
<dbReference type="InterPro" id="IPR001200">
    <property type="entry name" value="Phosducin"/>
</dbReference>
<feature type="domain" description="Phosducin" evidence="3">
    <location>
        <begin position="141"/>
        <end position="286"/>
    </location>
</feature>
<comment type="similarity">
    <text evidence="1">Belongs to the phosducin family.</text>
</comment>
<dbReference type="Gene3D" id="3.40.30.10">
    <property type="entry name" value="Glutaredoxin"/>
    <property type="match status" value="1"/>
</dbReference>
<dbReference type="GO" id="GO:0008277">
    <property type="term" value="P:regulation of G protein-coupled receptor signaling pathway"/>
    <property type="evidence" value="ECO:0007669"/>
    <property type="project" value="InterPro"/>
</dbReference>
<accession>A0A835YKQ5</accession>
<dbReference type="InterPro" id="IPR024253">
    <property type="entry name" value="Phosducin_thioredoxin-like_dom"/>
</dbReference>
<dbReference type="EMBL" id="JAFCMP010000538">
    <property type="protein sequence ID" value="KAG5176263.1"/>
    <property type="molecule type" value="Genomic_DNA"/>
</dbReference>
<feature type="compositionally biased region" description="Acidic residues" evidence="2">
    <location>
        <begin position="134"/>
        <end position="145"/>
    </location>
</feature>
<dbReference type="PRINTS" id="PR00677">
    <property type="entry name" value="PHOSDUCIN"/>
</dbReference>
<name>A0A835YKQ5_9STRA</name>
<keyword evidence="5" id="KW-1185">Reference proteome</keyword>
<dbReference type="InterPro" id="IPR036249">
    <property type="entry name" value="Thioredoxin-like_sf"/>
</dbReference>
<dbReference type="OrthoDB" id="70588at2759"/>
<dbReference type="PANTHER" id="PTHR46052:SF1">
    <property type="entry name" value="PHOSDUCIN-LIKE PROTEIN"/>
    <property type="match status" value="1"/>
</dbReference>
<evidence type="ECO:0000313" key="4">
    <source>
        <dbReference type="EMBL" id="KAG5176263.1"/>
    </source>
</evidence>
<gene>
    <name evidence="4" type="ORF">JKP88DRAFT_203027</name>
</gene>
<evidence type="ECO:0000256" key="2">
    <source>
        <dbReference type="SAM" id="MobiDB-lite"/>
    </source>
</evidence>
<organism evidence="4 5">
    <name type="scientific">Tribonema minus</name>
    <dbReference type="NCBI Taxonomy" id="303371"/>
    <lineage>
        <taxon>Eukaryota</taxon>
        <taxon>Sar</taxon>
        <taxon>Stramenopiles</taxon>
        <taxon>Ochrophyta</taxon>
        <taxon>PX clade</taxon>
        <taxon>Xanthophyceae</taxon>
        <taxon>Tribonematales</taxon>
        <taxon>Tribonemataceae</taxon>
        <taxon>Tribonema</taxon>
    </lineage>
</organism>
<evidence type="ECO:0000256" key="1">
    <source>
        <dbReference type="ARBA" id="ARBA00009686"/>
    </source>
</evidence>
<sequence length="302" mass="34200">MSTLEDQILKQNIPGKYSWWEKDTDEAGPKARAEWFDPDASDPEQELTELEKQKKWVEADCPDPVRRTIMARAEKERARTGVKGVLADHAAYQASEMADHQLQQQYRAAALQRMAGGHVVANSAPHFVPKTDPDAEDGDDDEDGDLNDFLSEYRKQRLLELQASAHRPIFGQIQEASRGDFVEQVDNVDPRCYVVVHLYEPYIKACQAMNRHLEVLAREYPSVKFLRMLSGDVSGGDEEGYDPVALPTLMVYRAKEIVACFTRVTDDLGDTFTKSDVEWLLQEINIFEAVAPQQAQKQQGQV</sequence>
<feature type="region of interest" description="Disordered" evidence="2">
    <location>
        <begin position="123"/>
        <end position="145"/>
    </location>
</feature>
<evidence type="ECO:0000313" key="5">
    <source>
        <dbReference type="Proteomes" id="UP000664859"/>
    </source>
</evidence>
<proteinExistence type="inferred from homology"/>
<dbReference type="CDD" id="cd02987">
    <property type="entry name" value="Phd_like_Phd"/>
    <property type="match status" value="1"/>
</dbReference>
<dbReference type="Proteomes" id="UP000664859">
    <property type="component" value="Unassembled WGS sequence"/>
</dbReference>
<comment type="caution">
    <text evidence="4">The sequence shown here is derived from an EMBL/GenBank/DDBJ whole genome shotgun (WGS) entry which is preliminary data.</text>
</comment>
<dbReference type="PANTHER" id="PTHR46052">
    <property type="entry name" value="PHOSDUCIN-LIKE PROTEIN"/>
    <property type="match status" value="1"/>
</dbReference>